<dbReference type="RefSeq" id="WP_083565925.1">
    <property type="nucleotide sequence ID" value="NZ_FQTT01000014.1"/>
</dbReference>
<evidence type="ECO:0000256" key="5">
    <source>
        <dbReference type="ARBA" id="ARBA00022801"/>
    </source>
</evidence>
<evidence type="ECO:0000256" key="6">
    <source>
        <dbReference type="ARBA" id="ARBA00023295"/>
    </source>
</evidence>
<dbReference type="STRING" id="1892869.ACGLYG10_2750"/>
<dbReference type="EMBL" id="FQTT01000014">
    <property type="protein sequence ID" value="SHE26499.1"/>
    <property type="molecule type" value="Genomic_DNA"/>
</dbReference>
<comment type="catalytic activity">
    <reaction evidence="1">
        <text>Hydrolysis of terminal, non-reducing beta-D-glucosyl residues with release of beta-D-glucose.</text>
        <dbReference type="EC" id="3.2.1.21"/>
    </reaction>
</comment>
<dbReference type="InterPro" id="IPR036881">
    <property type="entry name" value="Glyco_hydro_3_C_sf"/>
</dbReference>
<feature type="domain" description="Glycoside hydrolase family 3 N-terminal" evidence="7">
    <location>
        <begin position="124"/>
        <end position="459"/>
    </location>
</feature>
<dbReference type="InterPro" id="IPR001764">
    <property type="entry name" value="Glyco_hydro_3_N"/>
</dbReference>
<sequence>MTTPTTGSNPDSHSDVPVDAEPAVTLYPQDDGPTLGATSAPVIEVDGRLFKDLARTGTLLPYEDWRLPAAARAADLASRMSLEAIAGLMLYSPHQPVPNPGVGPFAGTYGGRPYPEAGVPAWALTDQQRAMLTADHVRHVLVFTLQDADTAARWNNAMQALAESEPLGIPVNTSTDPRNGAAEASGAEFATSAADVSRWPEGLGMAALFEPDRVAEYAAIISREYRALGITTALGPQIDIATDPRWMRLQDTWGPHSGLVADYTRAYCDGMQTTPDGTGAAFGLTPGHADLPPTAVSYADPGWGGASVSTMVKHWPGGGTGEGGRDAHYGFGKFAVYPGGNESEHLRSFDAAFHLDGPTGSAGAVMPYYTISWHYRTPDGKVLNGEGAPTPPRANAYNRAIVHDLLREGHGFDGVVCTDWGITADPDPEIDHFGQRCYGVEDLDVAGRHQLAIDNGVDQFGGNSEAAPIIEAYRRIVARDGEATARARFEASASRLLRVFFRAGLFENPYLDPAGSTAVVGCEPFTAAARAAQRDSLVLLKNRRAVAVSDDAADDAAPVLPLGTDVRRVWVPTRHVEAQPGFMRGGEPARDIDPFDAAASPYMRADTPQEADAAVVFIESPLSNPYSTADRDAGGNGYLPLTLQYRPYTAATARPRSLAAGDFRETGDRAYRGKTNRAANATDLDAVITARESMGDRPVVVVVRMHNPAVLAELEPYADAIVVDFGVQQRAVWELLAGDFEPRGLLPITLPASMEAVEAHCEDLPFDYAAYTDAAGHAYAFGFGLNWSGVIDDVRTRRYRNR</sequence>
<evidence type="ECO:0000256" key="2">
    <source>
        <dbReference type="ARBA" id="ARBA00005336"/>
    </source>
</evidence>
<keyword evidence="5" id="KW-0378">Hydrolase</keyword>
<evidence type="ECO:0000256" key="4">
    <source>
        <dbReference type="ARBA" id="ARBA00022729"/>
    </source>
</evidence>
<accession>A0A1M4S2W3</accession>
<dbReference type="SUPFAM" id="SSF51445">
    <property type="entry name" value="(Trans)glycosidases"/>
    <property type="match status" value="1"/>
</dbReference>
<dbReference type="GO" id="GO:0008422">
    <property type="term" value="F:beta-glucosidase activity"/>
    <property type="evidence" value="ECO:0007669"/>
    <property type="project" value="UniProtKB-EC"/>
</dbReference>
<dbReference type="EC" id="3.2.1.21" evidence="3"/>
<dbReference type="GO" id="GO:0009251">
    <property type="term" value="P:glucan catabolic process"/>
    <property type="evidence" value="ECO:0007669"/>
    <property type="project" value="TreeGrafter"/>
</dbReference>
<evidence type="ECO:0000256" key="1">
    <source>
        <dbReference type="ARBA" id="ARBA00000448"/>
    </source>
</evidence>
<evidence type="ECO:0000256" key="3">
    <source>
        <dbReference type="ARBA" id="ARBA00012744"/>
    </source>
</evidence>
<dbReference type="Pfam" id="PF01915">
    <property type="entry name" value="Glyco_hydro_3_C"/>
    <property type="match status" value="1"/>
</dbReference>
<dbReference type="AlphaFoldDB" id="A0A1M4S2W3"/>
<dbReference type="Gene3D" id="3.40.50.1700">
    <property type="entry name" value="Glycoside hydrolase family 3 C-terminal domain"/>
    <property type="match status" value="1"/>
</dbReference>
<evidence type="ECO:0000313" key="10">
    <source>
        <dbReference type="Proteomes" id="UP000184291"/>
    </source>
</evidence>
<comment type="similarity">
    <text evidence="2">Belongs to the glycosyl hydrolase 3 family.</text>
</comment>
<gene>
    <name evidence="9" type="ORF">ACGLYG10_2750</name>
</gene>
<dbReference type="InterPro" id="IPR017853">
    <property type="entry name" value="GH"/>
</dbReference>
<protein>
    <recommendedName>
        <fullName evidence="3">beta-glucosidase</fullName>
        <ecNumber evidence="3">3.2.1.21</ecNumber>
    </recommendedName>
</protein>
<dbReference type="PANTHER" id="PTHR30620:SF16">
    <property type="entry name" value="LYSOSOMAL BETA GLUCOSIDASE"/>
    <property type="match status" value="1"/>
</dbReference>
<dbReference type="OrthoDB" id="3187421at2"/>
<evidence type="ECO:0000259" key="7">
    <source>
        <dbReference type="Pfam" id="PF00933"/>
    </source>
</evidence>
<dbReference type="PANTHER" id="PTHR30620">
    <property type="entry name" value="PERIPLASMIC BETA-GLUCOSIDASE-RELATED"/>
    <property type="match status" value="1"/>
</dbReference>
<dbReference type="Proteomes" id="UP000184291">
    <property type="component" value="Unassembled WGS sequence"/>
</dbReference>
<dbReference type="InterPro" id="IPR036962">
    <property type="entry name" value="Glyco_hydro_3_N_sf"/>
</dbReference>
<organism evidence="9 10">
    <name type="scientific">Actinomyces glycerinitolerans</name>
    <dbReference type="NCBI Taxonomy" id="1892869"/>
    <lineage>
        <taxon>Bacteria</taxon>
        <taxon>Bacillati</taxon>
        <taxon>Actinomycetota</taxon>
        <taxon>Actinomycetes</taxon>
        <taxon>Actinomycetales</taxon>
        <taxon>Actinomycetaceae</taxon>
        <taxon>Actinomyces</taxon>
    </lineage>
</organism>
<dbReference type="Gene3D" id="3.20.20.300">
    <property type="entry name" value="Glycoside hydrolase, family 3, N-terminal domain"/>
    <property type="match status" value="1"/>
</dbReference>
<proteinExistence type="inferred from homology"/>
<feature type="domain" description="Glycoside hydrolase family 3 C-terminal" evidence="8">
    <location>
        <begin position="538"/>
        <end position="786"/>
    </location>
</feature>
<keyword evidence="4" id="KW-0732">Signal</keyword>
<dbReference type="Pfam" id="PF00933">
    <property type="entry name" value="Glyco_hydro_3"/>
    <property type="match status" value="1"/>
</dbReference>
<dbReference type="SUPFAM" id="SSF52279">
    <property type="entry name" value="Beta-D-glucan exohydrolase, C-terminal domain"/>
    <property type="match status" value="1"/>
</dbReference>
<keyword evidence="10" id="KW-1185">Reference proteome</keyword>
<dbReference type="InterPro" id="IPR002772">
    <property type="entry name" value="Glyco_hydro_3_C"/>
</dbReference>
<name>A0A1M4S2W3_9ACTO</name>
<evidence type="ECO:0000313" key="9">
    <source>
        <dbReference type="EMBL" id="SHE26499.1"/>
    </source>
</evidence>
<evidence type="ECO:0000259" key="8">
    <source>
        <dbReference type="Pfam" id="PF01915"/>
    </source>
</evidence>
<dbReference type="InterPro" id="IPR051915">
    <property type="entry name" value="Cellulose_Degrad_GH3"/>
</dbReference>
<keyword evidence="6" id="KW-0326">Glycosidase</keyword>
<reference evidence="10" key="1">
    <citation type="submission" date="2016-09" db="EMBL/GenBank/DDBJ databases">
        <authorList>
            <person name="Strepis N."/>
        </authorList>
    </citation>
    <scope>NUCLEOTIDE SEQUENCE [LARGE SCALE GENOMIC DNA]</scope>
</reference>